<reference evidence="1" key="2">
    <citation type="submission" date="2021-08" db="EMBL/GenBank/DDBJ databases">
        <authorList>
            <person name="Tani A."/>
            <person name="Ola A."/>
            <person name="Ogura Y."/>
            <person name="Katsura K."/>
            <person name="Hayashi T."/>
        </authorList>
    </citation>
    <scope>NUCLEOTIDE SEQUENCE</scope>
    <source>
        <strain evidence="1">JCM 32048</strain>
    </source>
</reference>
<proteinExistence type="predicted"/>
<accession>A0AA37M7J4</accession>
<dbReference type="EMBL" id="BPQJ01000054">
    <property type="protein sequence ID" value="GJD66068.1"/>
    <property type="molecule type" value="Genomic_DNA"/>
</dbReference>
<dbReference type="RefSeq" id="WP_244913921.1">
    <property type="nucleotide sequence ID" value="NZ_BPQJ01000054.1"/>
</dbReference>
<gene>
    <name evidence="1" type="ORF">MPEAHAMD_6264</name>
</gene>
<protein>
    <submittedName>
        <fullName evidence="1">Uncharacterized protein</fullName>
    </submittedName>
</protein>
<dbReference type="Proteomes" id="UP001055286">
    <property type="component" value="Unassembled WGS sequence"/>
</dbReference>
<sequence>MIIEKIGVAVEAAETLMSGGSPSTVVSRYREHVAAEHQAPDRPVARRAPRP</sequence>
<reference evidence="1" key="1">
    <citation type="journal article" date="2016" name="Front. Microbiol.">
        <title>Genome Sequence of the Piezophilic, Mesophilic Sulfate-Reducing Bacterium Desulfovibrio indicus J2T.</title>
        <authorList>
            <person name="Cao J."/>
            <person name="Maignien L."/>
            <person name="Shao Z."/>
            <person name="Alain K."/>
            <person name="Jebbar M."/>
        </authorList>
    </citation>
    <scope>NUCLEOTIDE SEQUENCE</scope>
    <source>
        <strain evidence="1">JCM 32048</strain>
    </source>
</reference>
<keyword evidence="2" id="KW-1185">Reference proteome</keyword>
<comment type="caution">
    <text evidence="1">The sequence shown here is derived from an EMBL/GenBank/DDBJ whole genome shotgun (WGS) entry which is preliminary data.</text>
</comment>
<organism evidence="1 2">
    <name type="scientific">Methylobacterium frigidaeris</name>
    <dbReference type="NCBI Taxonomy" id="2038277"/>
    <lineage>
        <taxon>Bacteria</taxon>
        <taxon>Pseudomonadati</taxon>
        <taxon>Pseudomonadota</taxon>
        <taxon>Alphaproteobacteria</taxon>
        <taxon>Hyphomicrobiales</taxon>
        <taxon>Methylobacteriaceae</taxon>
        <taxon>Methylobacterium</taxon>
    </lineage>
</organism>
<name>A0AA37M7J4_9HYPH</name>
<evidence type="ECO:0000313" key="1">
    <source>
        <dbReference type="EMBL" id="GJD66068.1"/>
    </source>
</evidence>
<dbReference type="AlphaFoldDB" id="A0AA37M7J4"/>
<evidence type="ECO:0000313" key="2">
    <source>
        <dbReference type="Proteomes" id="UP001055286"/>
    </source>
</evidence>